<dbReference type="InterPro" id="IPR027417">
    <property type="entry name" value="P-loop_NTPase"/>
</dbReference>
<dbReference type="EMBL" id="AGZI01000008">
    <property type="protein sequence ID" value="EKU84126.1"/>
    <property type="molecule type" value="Genomic_DNA"/>
</dbReference>
<comment type="caution">
    <text evidence="1">The sequence shown here is derived from an EMBL/GenBank/DDBJ whole genome shotgun (WGS) entry which is preliminary data.</text>
</comment>
<dbReference type="OrthoDB" id="7788065at2"/>
<reference evidence="1 2" key="1">
    <citation type="submission" date="2012-09" db="EMBL/GenBank/DDBJ databases">
        <title>The Genome Sequence of Massilia timonae CCUG 45783.</title>
        <authorList>
            <consortium name="The Broad Institute Genome Sequencing Platform"/>
            <person name="Earl A."/>
            <person name="Ward D."/>
            <person name="Feldgarden M."/>
            <person name="Gevers D."/>
            <person name="Huys G."/>
            <person name="Walker B."/>
            <person name="Young S.K."/>
            <person name="Zeng Q."/>
            <person name="Gargeya S."/>
            <person name="Fitzgerald M."/>
            <person name="Haas B."/>
            <person name="Abouelleil A."/>
            <person name="Alvarado L."/>
            <person name="Arachchi H.M."/>
            <person name="Berlin A.M."/>
            <person name="Chapman S.B."/>
            <person name="Goldberg J."/>
            <person name="Griggs A."/>
            <person name="Gujja S."/>
            <person name="Hansen M."/>
            <person name="Howarth C."/>
            <person name="Imamovic A."/>
            <person name="Larimer J."/>
            <person name="McCowen C."/>
            <person name="Montmayeur A."/>
            <person name="Murphy C."/>
            <person name="Neiman D."/>
            <person name="Pearson M."/>
            <person name="Priest M."/>
            <person name="Roberts A."/>
            <person name="Saif S."/>
            <person name="Shea T."/>
            <person name="Sisk P."/>
            <person name="Sykes S."/>
            <person name="Wortman J."/>
            <person name="Nusbaum C."/>
            <person name="Birren B."/>
        </authorList>
    </citation>
    <scope>NUCLEOTIDE SEQUENCE [LARGE SCALE GENOMIC DNA]</scope>
    <source>
        <strain evidence="1 2">CCUG 45783</strain>
    </source>
</reference>
<dbReference type="Proteomes" id="UP000009874">
    <property type="component" value="Unassembled WGS sequence"/>
</dbReference>
<evidence type="ECO:0000313" key="1">
    <source>
        <dbReference type="EMBL" id="EKU84126.1"/>
    </source>
</evidence>
<evidence type="ECO:0008006" key="3">
    <source>
        <dbReference type="Google" id="ProtNLM"/>
    </source>
</evidence>
<organism evidence="1 2">
    <name type="scientific">Massilia timonae CCUG 45783</name>
    <dbReference type="NCBI Taxonomy" id="883126"/>
    <lineage>
        <taxon>Bacteria</taxon>
        <taxon>Pseudomonadati</taxon>
        <taxon>Pseudomonadota</taxon>
        <taxon>Betaproteobacteria</taxon>
        <taxon>Burkholderiales</taxon>
        <taxon>Oxalobacteraceae</taxon>
        <taxon>Telluria group</taxon>
        <taxon>Massilia</taxon>
    </lineage>
</organism>
<dbReference type="PATRIC" id="fig|883126.3.peg.782"/>
<evidence type="ECO:0000313" key="2">
    <source>
        <dbReference type="Proteomes" id="UP000009874"/>
    </source>
</evidence>
<gene>
    <name evidence="1" type="ORF">HMPREF9710_00769</name>
</gene>
<dbReference type="SUPFAM" id="SSF52540">
    <property type="entry name" value="P-loop containing nucleoside triphosphate hydrolases"/>
    <property type="match status" value="1"/>
</dbReference>
<proteinExistence type="predicted"/>
<name>K9DLK3_9BURK</name>
<dbReference type="AlphaFoldDB" id="K9DLK3"/>
<keyword evidence="2" id="KW-1185">Reference proteome</keyword>
<dbReference type="HOGENOM" id="CLU_034920_0_0_4"/>
<dbReference type="RefSeq" id="WP_005664089.1">
    <property type="nucleotide sequence ID" value="NZ_JH992922.1"/>
</dbReference>
<sequence length="579" mass="65232">MAIDEILSNIDDENFFEVRADQLTLATIETSTSVDGPALNVVRELLVPGAKLLVGPRGCGKTHLMRYTWAYSLQQNTFPFAIYLSFNRYYRLEPLLKSRTNALDLFHGWVLCLCYLGIYESIAAYLSKDDTIDSDELWLEYSQEALLGIVARLERGAALLPEQEEIFDTLSLAHLKSTIDRITVALKRRRSIILLDDAALTLAPEYLPDFFDFFRSLKSPTISPKASVYPGTTEYGPRFHVAHEADEVAAWFSVESPDYLQLMDSIGSKRLSAYDTIAPEVRDLFKYAAFGIPRAYLTLLNAMKQQMGKEGTIQSKVNAILDAFIKNKDAEYLSLATKIPKFKTLITAGLDVFHKTCSELVSENQNLLQTGEKQLFIGIQESSDRTAYVDRMFSLLIEAGLLYGFASVSHGKSRVYERFIPHLALLIRDRAFSEARGFSAIKVVDVLKKPNVRHPLRRSISTLIESNTLKGLKFDLPRCQNCGAERLTEASRHCHICGAKLTDASTFKSCMEIELASIPTLNQWQKNKLKQDMPEVRTVGDFLALQDPGSELRKISYVGPRRAVIINKSIEIFVDEFLS</sequence>
<protein>
    <recommendedName>
        <fullName evidence="3">Zinc ribbon domain-containing protein</fullName>
    </recommendedName>
</protein>
<dbReference type="eggNOG" id="COG1373">
    <property type="taxonomic scope" value="Bacteria"/>
</dbReference>
<accession>K9DLK3</accession>